<keyword evidence="1" id="KW-0040">ANK repeat</keyword>
<keyword evidence="4" id="KW-1185">Reference proteome</keyword>
<evidence type="ECO:0000256" key="2">
    <source>
        <dbReference type="SAM" id="MobiDB-lite"/>
    </source>
</evidence>
<feature type="region of interest" description="Disordered" evidence="2">
    <location>
        <begin position="1"/>
        <end position="71"/>
    </location>
</feature>
<reference evidence="3" key="1">
    <citation type="submission" date="2020-06" db="EMBL/GenBank/DDBJ databases">
        <authorList>
            <consortium name="Plant Systems Biology data submission"/>
        </authorList>
    </citation>
    <scope>NUCLEOTIDE SEQUENCE</scope>
    <source>
        <strain evidence="3">D6</strain>
    </source>
</reference>
<feature type="region of interest" description="Disordered" evidence="2">
    <location>
        <begin position="142"/>
        <end position="171"/>
    </location>
</feature>
<dbReference type="EMBL" id="CAICTM010000112">
    <property type="protein sequence ID" value="CAB9501609.1"/>
    <property type="molecule type" value="Genomic_DNA"/>
</dbReference>
<organism evidence="3 4">
    <name type="scientific">Seminavis robusta</name>
    <dbReference type="NCBI Taxonomy" id="568900"/>
    <lineage>
        <taxon>Eukaryota</taxon>
        <taxon>Sar</taxon>
        <taxon>Stramenopiles</taxon>
        <taxon>Ochrophyta</taxon>
        <taxon>Bacillariophyta</taxon>
        <taxon>Bacillariophyceae</taxon>
        <taxon>Bacillariophycidae</taxon>
        <taxon>Naviculales</taxon>
        <taxon>Naviculaceae</taxon>
        <taxon>Seminavis</taxon>
    </lineage>
</organism>
<sequence length="379" mass="42636">MKTQLSIANHGDALLLPKNEDEAVNGKDHSETESCSSAAEDMSECDGEHGNEADDDDYSFYSTDSDESSLGEEIRRAEAAGTFSMERVTLMEEQRRSRSLPNVMAMMVGPSDNTNDGTVTSPEQQQALTAFMARMNSSASYFQDPRAQPRQNANTNPRPSGTAVRASKSSGALQDLVKNTTSKDRMSPHVRLQEILKHNRKPQDDDDAMWDSYFLPIDDARVNAYTPPVVAAMRGQDLAKLRQTVEEQGPASMEACNRQGETLLHLACRRRNAELVRFLVEEVGVSVKVRDDWNKTALHELCWNSIRNNPAQFEAFQSFLDRAPELLFAKDRRGFFCLQYCPKDSWADWCRYLEQNKESLRCAAEVATASTTRKRSRDL</sequence>
<protein>
    <submittedName>
        <fullName evidence="3">ANK</fullName>
    </submittedName>
</protein>
<gene>
    <name evidence="3" type="ORF">SEMRO_113_G056030.1</name>
</gene>
<feature type="compositionally biased region" description="Basic and acidic residues" evidence="2">
    <location>
        <begin position="18"/>
        <end position="32"/>
    </location>
</feature>
<dbReference type="PROSITE" id="PS50088">
    <property type="entry name" value="ANK_REPEAT"/>
    <property type="match status" value="1"/>
</dbReference>
<comment type="caution">
    <text evidence="3">The sequence shown here is derived from an EMBL/GenBank/DDBJ whole genome shotgun (WGS) entry which is preliminary data.</text>
</comment>
<dbReference type="SUPFAM" id="SSF48403">
    <property type="entry name" value="Ankyrin repeat"/>
    <property type="match status" value="1"/>
</dbReference>
<dbReference type="Pfam" id="PF13857">
    <property type="entry name" value="Ank_5"/>
    <property type="match status" value="1"/>
</dbReference>
<evidence type="ECO:0000256" key="1">
    <source>
        <dbReference type="PROSITE-ProRule" id="PRU00023"/>
    </source>
</evidence>
<dbReference type="Gene3D" id="1.25.40.20">
    <property type="entry name" value="Ankyrin repeat-containing domain"/>
    <property type="match status" value="1"/>
</dbReference>
<evidence type="ECO:0000313" key="4">
    <source>
        <dbReference type="Proteomes" id="UP001153069"/>
    </source>
</evidence>
<evidence type="ECO:0000313" key="3">
    <source>
        <dbReference type="EMBL" id="CAB9501609.1"/>
    </source>
</evidence>
<feature type="repeat" description="ANK" evidence="1">
    <location>
        <begin position="259"/>
        <end position="281"/>
    </location>
</feature>
<feature type="compositionally biased region" description="Acidic residues" evidence="2">
    <location>
        <begin position="53"/>
        <end position="70"/>
    </location>
</feature>
<dbReference type="AlphaFoldDB" id="A0A9N8DFA2"/>
<feature type="compositionally biased region" description="Polar residues" evidence="2">
    <location>
        <begin position="149"/>
        <end position="159"/>
    </location>
</feature>
<dbReference type="InterPro" id="IPR036770">
    <property type="entry name" value="Ankyrin_rpt-contain_sf"/>
</dbReference>
<accession>A0A9N8DFA2</accession>
<dbReference type="Proteomes" id="UP001153069">
    <property type="component" value="Unassembled WGS sequence"/>
</dbReference>
<proteinExistence type="predicted"/>
<name>A0A9N8DFA2_9STRA</name>
<dbReference type="PROSITE" id="PS50297">
    <property type="entry name" value="ANK_REP_REGION"/>
    <property type="match status" value="1"/>
</dbReference>
<dbReference type="OrthoDB" id="891475at2759"/>
<dbReference type="InterPro" id="IPR002110">
    <property type="entry name" value="Ankyrin_rpt"/>
</dbReference>